<evidence type="ECO:0000259" key="2">
    <source>
        <dbReference type="Pfam" id="PF13478"/>
    </source>
</evidence>
<dbReference type="InterPro" id="IPR027051">
    <property type="entry name" value="XdhC_Rossmann_dom"/>
</dbReference>
<accession>A0ABV8QKN4</accession>
<dbReference type="EMBL" id="JBHSDI010000054">
    <property type="protein sequence ID" value="MFC4260287.1"/>
    <property type="molecule type" value="Genomic_DNA"/>
</dbReference>
<dbReference type="PANTHER" id="PTHR30388:SF4">
    <property type="entry name" value="MOLYBDENUM COFACTOR INSERTION CHAPERONE PAOD"/>
    <property type="match status" value="1"/>
</dbReference>
<name>A0ABV8QKN4_9GAMM</name>
<protein>
    <submittedName>
        <fullName evidence="3">XdhC family protein</fullName>
    </submittedName>
</protein>
<dbReference type="PANTHER" id="PTHR30388">
    <property type="entry name" value="ALDEHYDE OXIDOREDUCTASE MOLYBDENUM COFACTOR ASSEMBLY PROTEIN"/>
    <property type="match status" value="1"/>
</dbReference>
<keyword evidence="4" id="KW-1185">Reference proteome</keyword>
<dbReference type="Pfam" id="PF13478">
    <property type="entry name" value="XdhC_C"/>
    <property type="match status" value="1"/>
</dbReference>
<feature type="domain" description="XdhC- CoxI" evidence="1">
    <location>
        <begin position="27"/>
        <end position="92"/>
    </location>
</feature>
<organism evidence="3 4">
    <name type="scientific">Marinobacter lacisalsi</name>
    <dbReference type="NCBI Taxonomy" id="475979"/>
    <lineage>
        <taxon>Bacteria</taxon>
        <taxon>Pseudomonadati</taxon>
        <taxon>Pseudomonadota</taxon>
        <taxon>Gammaproteobacteria</taxon>
        <taxon>Pseudomonadales</taxon>
        <taxon>Marinobacteraceae</taxon>
        <taxon>Marinobacter</taxon>
    </lineage>
</organism>
<dbReference type="Proteomes" id="UP001595798">
    <property type="component" value="Unassembled WGS sequence"/>
</dbReference>
<dbReference type="Gene3D" id="3.40.50.720">
    <property type="entry name" value="NAD(P)-binding Rossmann-like Domain"/>
    <property type="match status" value="1"/>
</dbReference>
<proteinExistence type="predicted"/>
<dbReference type="InterPro" id="IPR052698">
    <property type="entry name" value="MoCofactor_Util/Proc"/>
</dbReference>
<sequence>MAEPAANGATTRLRTFDCLVEDFLAFRQQGQAVALVTLVGSDGGSPRPPGSQMVVAADGHYAGHLTGGCAENVIVDEARAALSEGRNRTLRLGAGSDYLDIQLPCGASVELFIDVTVDDEVMQAIHKALTERQVVALDTRAEGPHQAVVDPVSAGPASGFRRWYYPQRRLVVYGKGPNAYTLARLAQESDFTVSLHSPDQATLAACEGHLETGLLTSPRSVRVPPLDRHTAAVLMFHEHDWEPALLKQLLHTDCFYLGALGSRRTHQQRCEQLLAEGYSRAPERIHGPVGLDIGAGNPVEIALSILAEMIQAYRRGEENRPLLALAETTTITSIA</sequence>
<dbReference type="RefSeq" id="WP_379888664.1">
    <property type="nucleotide sequence ID" value="NZ_JBHSDI010000054.1"/>
</dbReference>
<gene>
    <name evidence="3" type="ORF">ACFOZ5_14795</name>
</gene>
<dbReference type="Pfam" id="PF02625">
    <property type="entry name" value="XdhC_CoxI"/>
    <property type="match status" value="1"/>
</dbReference>
<evidence type="ECO:0000259" key="1">
    <source>
        <dbReference type="Pfam" id="PF02625"/>
    </source>
</evidence>
<evidence type="ECO:0000313" key="3">
    <source>
        <dbReference type="EMBL" id="MFC4260287.1"/>
    </source>
</evidence>
<comment type="caution">
    <text evidence="3">The sequence shown here is derived from an EMBL/GenBank/DDBJ whole genome shotgun (WGS) entry which is preliminary data.</text>
</comment>
<evidence type="ECO:0000313" key="4">
    <source>
        <dbReference type="Proteomes" id="UP001595798"/>
    </source>
</evidence>
<reference evidence="4" key="1">
    <citation type="journal article" date="2019" name="Int. J. Syst. Evol. Microbiol.">
        <title>The Global Catalogue of Microorganisms (GCM) 10K type strain sequencing project: providing services to taxonomists for standard genome sequencing and annotation.</title>
        <authorList>
            <consortium name="The Broad Institute Genomics Platform"/>
            <consortium name="The Broad Institute Genome Sequencing Center for Infectious Disease"/>
            <person name="Wu L."/>
            <person name="Ma J."/>
        </authorList>
    </citation>
    <scope>NUCLEOTIDE SEQUENCE [LARGE SCALE GENOMIC DNA]</scope>
    <source>
        <strain evidence="4">CECT 7297</strain>
    </source>
</reference>
<feature type="domain" description="XdhC Rossmann" evidence="2">
    <location>
        <begin position="170"/>
        <end position="309"/>
    </location>
</feature>
<dbReference type="InterPro" id="IPR003777">
    <property type="entry name" value="XdhC_CoxI"/>
</dbReference>